<evidence type="ECO:0000313" key="1">
    <source>
        <dbReference type="EMBL" id="SIT58158.1"/>
    </source>
</evidence>
<protein>
    <submittedName>
        <fullName evidence="1">ATP dependent DNA ligase</fullName>
    </submittedName>
</protein>
<reference evidence="2" key="1">
    <citation type="submission" date="2017-01" db="EMBL/GenBank/DDBJ databases">
        <authorList>
            <person name="Brunel B."/>
        </authorList>
    </citation>
    <scope>NUCLEOTIDE SEQUENCE [LARGE SCALE GENOMIC DNA]</scope>
</reference>
<proteinExistence type="predicted"/>
<gene>
    <name evidence="1" type="ORF">BQ8794_50260</name>
</gene>
<sequence>MCRKLRLSFSGFGRDAAAPFNLLGVKREHGRAAFAYLADPRTGKYRGSAFITVGHDIKDRQWKRVRENAGPPPKELKKKTATQWVKPGVVTLRVEHLRGEHGHRA</sequence>
<keyword evidence="2" id="KW-1185">Reference proteome</keyword>
<dbReference type="EMBL" id="FTPD01000045">
    <property type="protein sequence ID" value="SIT58158.1"/>
    <property type="molecule type" value="Genomic_DNA"/>
</dbReference>
<dbReference type="GO" id="GO:0016874">
    <property type="term" value="F:ligase activity"/>
    <property type="evidence" value="ECO:0007669"/>
    <property type="project" value="UniProtKB-KW"/>
</dbReference>
<keyword evidence="1" id="KW-0436">Ligase</keyword>
<organism evidence="1 2">
    <name type="scientific">Mesorhizobium prunaredense</name>
    <dbReference type="NCBI Taxonomy" id="1631249"/>
    <lineage>
        <taxon>Bacteria</taxon>
        <taxon>Pseudomonadati</taxon>
        <taxon>Pseudomonadota</taxon>
        <taxon>Alphaproteobacteria</taxon>
        <taxon>Hyphomicrobiales</taxon>
        <taxon>Phyllobacteriaceae</taxon>
        <taxon>Mesorhizobium</taxon>
    </lineage>
</organism>
<evidence type="ECO:0000313" key="2">
    <source>
        <dbReference type="Proteomes" id="UP000188388"/>
    </source>
</evidence>
<dbReference type="AlphaFoldDB" id="A0A1R3VE29"/>
<dbReference type="Proteomes" id="UP000188388">
    <property type="component" value="Unassembled WGS sequence"/>
</dbReference>
<name>A0A1R3VE29_9HYPH</name>
<accession>A0A1R3VE29</accession>